<dbReference type="Proteomes" id="UP001066276">
    <property type="component" value="Chromosome 1_2"/>
</dbReference>
<protein>
    <submittedName>
        <fullName evidence="2">Uncharacterized protein</fullName>
    </submittedName>
</protein>
<gene>
    <name evidence="2" type="ORF">NDU88_000416</name>
</gene>
<comment type="caution">
    <text evidence="2">The sequence shown here is derived from an EMBL/GenBank/DDBJ whole genome shotgun (WGS) entry which is preliminary data.</text>
</comment>
<accession>A0AAV7VW15</accession>
<keyword evidence="3" id="KW-1185">Reference proteome</keyword>
<evidence type="ECO:0000313" key="3">
    <source>
        <dbReference type="Proteomes" id="UP001066276"/>
    </source>
</evidence>
<evidence type="ECO:0000313" key="2">
    <source>
        <dbReference type="EMBL" id="KAJ1204981.1"/>
    </source>
</evidence>
<dbReference type="AlphaFoldDB" id="A0AAV7VW15"/>
<reference evidence="2" key="1">
    <citation type="journal article" date="2022" name="bioRxiv">
        <title>Sequencing and chromosome-scale assembly of the giantPleurodeles waltlgenome.</title>
        <authorList>
            <person name="Brown T."/>
            <person name="Elewa A."/>
            <person name="Iarovenko S."/>
            <person name="Subramanian E."/>
            <person name="Araus A.J."/>
            <person name="Petzold A."/>
            <person name="Susuki M."/>
            <person name="Suzuki K.-i.T."/>
            <person name="Hayashi T."/>
            <person name="Toyoda A."/>
            <person name="Oliveira C."/>
            <person name="Osipova E."/>
            <person name="Leigh N.D."/>
            <person name="Simon A."/>
            <person name="Yun M.H."/>
        </authorList>
    </citation>
    <scope>NUCLEOTIDE SEQUENCE</scope>
    <source>
        <strain evidence="2">20211129_DDA</strain>
        <tissue evidence="2">Liver</tissue>
    </source>
</reference>
<proteinExistence type="predicted"/>
<dbReference type="EMBL" id="JANPWB010000002">
    <property type="protein sequence ID" value="KAJ1204981.1"/>
    <property type="molecule type" value="Genomic_DNA"/>
</dbReference>
<feature type="region of interest" description="Disordered" evidence="1">
    <location>
        <begin position="1"/>
        <end position="62"/>
    </location>
</feature>
<feature type="compositionally biased region" description="Polar residues" evidence="1">
    <location>
        <begin position="48"/>
        <end position="62"/>
    </location>
</feature>
<sequence>MRSSTLPRPAAIGPASKACARLKATPYHRTRRPPPAAPALSKSGLPLHNSNQGSPQPSQKAGSNLLHFFFHLQVKNEVAEGRDLEKASYLTGAITC</sequence>
<name>A0AAV7VW15_PLEWA</name>
<organism evidence="2 3">
    <name type="scientific">Pleurodeles waltl</name>
    <name type="common">Iberian ribbed newt</name>
    <dbReference type="NCBI Taxonomy" id="8319"/>
    <lineage>
        <taxon>Eukaryota</taxon>
        <taxon>Metazoa</taxon>
        <taxon>Chordata</taxon>
        <taxon>Craniata</taxon>
        <taxon>Vertebrata</taxon>
        <taxon>Euteleostomi</taxon>
        <taxon>Amphibia</taxon>
        <taxon>Batrachia</taxon>
        <taxon>Caudata</taxon>
        <taxon>Salamandroidea</taxon>
        <taxon>Salamandridae</taxon>
        <taxon>Pleurodelinae</taxon>
        <taxon>Pleurodeles</taxon>
    </lineage>
</organism>
<evidence type="ECO:0000256" key="1">
    <source>
        <dbReference type="SAM" id="MobiDB-lite"/>
    </source>
</evidence>